<dbReference type="Proteomes" id="UP000254476">
    <property type="component" value="Unassembled WGS sequence"/>
</dbReference>
<reference evidence="2 4" key="1">
    <citation type="submission" date="2015-11" db="EMBL/GenBank/DDBJ databases">
        <title>Genomic analysis of 38 Legionella species identifies large and diverse effector repertoires.</title>
        <authorList>
            <person name="Burstein D."/>
            <person name="Amaro F."/>
            <person name="Zusman T."/>
            <person name="Lifshitz Z."/>
            <person name="Cohen O."/>
            <person name="Gilbert J.A."/>
            <person name="Pupko T."/>
            <person name="Shuman H.A."/>
            <person name="Segal G."/>
        </authorList>
    </citation>
    <scope>NUCLEOTIDE SEQUENCE [LARGE SCALE GENOMIC DNA]</scope>
    <source>
        <strain evidence="2 4">Lyon 8420412</strain>
    </source>
</reference>
<feature type="transmembrane region" description="Helical" evidence="1">
    <location>
        <begin position="44"/>
        <end position="61"/>
    </location>
</feature>
<accession>A0A378J0H9</accession>
<proteinExistence type="predicted"/>
<name>A0A378J0H9_9GAMM</name>
<organism evidence="3 5">
    <name type="scientific">Legionella gratiana</name>
    <dbReference type="NCBI Taxonomy" id="45066"/>
    <lineage>
        <taxon>Bacteria</taxon>
        <taxon>Pseudomonadati</taxon>
        <taxon>Pseudomonadota</taxon>
        <taxon>Gammaproteobacteria</taxon>
        <taxon>Legionellales</taxon>
        <taxon>Legionellaceae</taxon>
        <taxon>Legionella</taxon>
    </lineage>
</organism>
<dbReference type="EMBL" id="UGOB01000001">
    <property type="protein sequence ID" value="STX40818.1"/>
    <property type="molecule type" value="Genomic_DNA"/>
</dbReference>
<reference evidence="3 5" key="2">
    <citation type="submission" date="2018-06" db="EMBL/GenBank/DDBJ databases">
        <authorList>
            <consortium name="Pathogen Informatics"/>
            <person name="Doyle S."/>
        </authorList>
    </citation>
    <scope>NUCLEOTIDE SEQUENCE [LARGE SCALE GENOMIC DNA]</scope>
    <source>
        <strain evidence="3 5">NCTC12388</strain>
    </source>
</reference>
<evidence type="ECO:0000313" key="3">
    <source>
        <dbReference type="EMBL" id="STX40818.1"/>
    </source>
</evidence>
<gene>
    <name evidence="2" type="ORF">Lgra_1157</name>
    <name evidence="3" type="ORF">NCTC12388_00074</name>
</gene>
<evidence type="ECO:0000313" key="4">
    <source>
        <dbReference type="Proteomes" id="UP000054691"/>
    </source>
</evidence>
<dbReference type="RefSeq" id="WP_058498321.1">
    <property type="nucleotide sequence ID" value="NZ_CAAAHW010000006.1"/>
</dbReference>
<feature type="transmembrane region" description="Helical" evidence="1">
    <location>
        <begin position="7"/>
        <end position="24"/>
    </location>
</feature>
<keyword evidence="1" id="KW-1133">Transmembrane helix</keyword>
<dbReference type="STRING" id="45066.Lgra_1157"/>
<dbReference type="AlphaFoldDB" id="A0A378J0H9"/>
<dbReference type="Proteomes" id="UP000054691">
    <property type="component" value="Unassembled WGS sequence"/>
</dbReference>
<evidence type="ECO:0000313" key="2">
    <source>
        <dbReference type="EMBL" id="KTD11699.1"/>
    </source>
</evidence>
<keyword evidence="1" id="KW-0812">Transmembrane</keyword>
<dbReference type="OrthoDB" id="5649942at2"/>
<evidence type="ECO:0000313" key="5">
    <source>
        <dbReference type="Proteomes" id="UP000254476"/>
    </source>
</evidence>
<evidence type="ECO:0000256" key="1">
    <source>
        <dbReference type="SAM" id="Phobius"/>
    </source>
</evidence>
<evidence type="ECO:0008006" key="6">
    <source>
        <dbReference type="Google" id="ProtNLM"/>
    </source>
</evidence>
<keyword evidence="4" id="KW-1185">Reference proteome</keyword>
<dbReference type="EMBL" id="LNYE01000020">
    <property type="protein sequence ID" value="KTD11699.1"/>
    <property type="molecule type" value="Genomic_DNA"/>
</dbReference>
<sequence length="64" mass="7120">METLYQILALIGAGMIIFILYRTIKGNPGQFSKENLNKSFSTMGFLALILIGFIALLVLILRNT</sequence>
<protein>
    <recommendedName>
        <fullName evidence="6">Transmembrane protein</fullName>
    </recommendedName>
</protein>
<keyword evidence="1" id="KW-0472">Membrane</keyword>